<evidence type="ECO:0000313" key="3">
    <source>
        <dbReference type="Proteomes" id="UP000305948"/>
    </source>
</evidence>
<name>A0A5C3MKF1_9AGAM</name>
<organism evidence="2 3">
    <name type="scientific">Heliocybe sulcata</name>
    <dbReference type="NCBI Taxonomy" id="5364"/>
    <lineage>
        <taxon>Eukaryota</taxon>
        <taxon>Fungi</taxon>
        <taxon>Dikarya</taxon>
        <taxon>Basidiomycota</taxon>
        <taxon>Agaricomycotina</taxon>
        <taxon>Agaricomycetes</taxon>
        <taxon>Gloeophyllales</taxon>
        <taxon>Gloeophyllaceae</taxon>
        <taxon>Heliocybe</taxon>
    </lineage>
</organism>
<dbReference type="EMBL" id="ML213537">
    <property type="protein sequence ID" value="TFK45740.1"/>
    <property type="molecule type" value="Genomic_DNA"/>
</dbReference>
<reference evidence="2 3" key="1">
    <citation type="journal article" date="2019" name="Nat. Ecol. Evol.">
        <title>Megaphylogeny resolves global patterns of mushroom evolution.</title>
        <authorList>
            <person name="Varga T."/>
            <person name="Krizsan K."/>
            <person name="Foldi C."/>
            <person name="Dima B."/>
            <person name="Sanchez-Garcia M."/>
            <person name="Sanchez-Ramirez S."/>
            <person name="Szollosi G.J."/>
            <person name="Szarkandi J.G."/>
            <person name="Papp V."/>
            <person name="Albert L."/>
            <person name="Andreopoulos W."/>
            <person name="Angelini C."/>
            <person name="Antonin V."/>
            <person name="Barry K.W."/>
            <person name="Bougher N.L."/>
            <person name="Buchanan P."/>
            <person name="Buyck B."/>
            <person name="Bense V."/>
            <person name="Catcheside P."/>
            <person name="Chovatia M."/>
            <person name="Cooper J."/>
            <person name="Damon W."/>
            <person name="Desjardin D."/>
            <person name="Finy P."/>
            <person name="Geml J."/>
            <person name="Haridas S."/>
            <person name="Hughes K."/>
            <person name="Justo A."/>
            <person name="Karasinski D."/>
            <person name="Kautmanova I."/>
            <person name="Kiss B."/>
            <person name="Kocsube S."/>
            <person name="Kotiranta H."/>
            <person name="LaButti K.M."/>
            <person name="Lechner B.E."/>
            <person name="Liimatainen K."/>
            <person name="Lipzen A."/>
            <person name="Lukacs Z."/>
            <person name="Mihaltcheva S."/>
            <person name="Morgado L.N."/>
            <person name="Niskanen T."/>
            <person name="Noordeloos M.E."/>
            <person name="Ohm R.A."/>
            <person name="Ortiz-Santana B."/>
            <person name="Ovrebo C."/>
            <person name="Racz N."/>
            <person name="Riley R."/>
            <person name="Savchenko A."/>
            <person name="Shiryaev A."/>
            <person name="Soop K."/>
            <person name="Spirin V."/>
            <person name="Szebenyi C."/>
            <person name="Tomsovsky M."/>
            <person name="Tulloss R.E."/>
            <person name="Uehling J."/>
            <person name="Grigoriev I.V."/>
            <person name="Vagvolgyi C."/>
            <person name="Papp T."/>
            <person name="Martin F.M."/>
            <person name="Miettinen O."/>
            <person name="Hibbett D.S."/>
            <person name="Nagy L.G."/>
        </authorList>
    </citation>
    <scope>NUCLEOTIDE SEQUENCE [LARGE SCALE GENOMIC DNA]</scope>
    <source>
        <strain evidence="2 3">OMC1185</strain>
    </source>
</reference>
<dbReference type="AlphaFoldDB" id="A0A5C3MKF1"/>
<proteinExistence type="predicted"/>
<accession>A0A5C3MKF1</accession>
<feature type="compositionally biased region" description="Polar residues" evidence="1">
    <location>
        <begin position="17"/>
        <end position="36"/>
    </location>
</feature>
<feature type="compositionally biased region" description="Gly residues" evidence="1">
    <location>
        <begin position="62"/>
        <end position="80"/>
    </location>
</feature>
<evidence type="ECO:0000256" key="1">
    <source>
        <dbReference type="SAM" id="MobiDB-lite"/>
    </source>
</evidence>
<gene>
    <name evidence="2" type="ORF">OE88DRAFT_1740012</name>
</gene>
<sequence length="80" mass="7261">MAGKGRQAAGGAAGSPPSGNKMTSSAASRIQSTQAKAGNDAGKGSFPSRVQSAAARNTNAGGAAGAGAGGKTGGAKGSKA</sequence>
<evidence type="ECO:0008006" key="4">
    <source>
        <dbReference type="Google" id="ProtNLM"/>
    </source>
</evidence>
<protein>
    <recommendedName>
        <fullName evidence="4">SMP domain-containing protein</fullName>
    </recommendedName>
</protein>
<evidence type="ECO:0000313" key="2">
    <source>
        <dbReference type="EMBL" id="TFK45740.1"/>
    </source>
</evidence>
<feature type="region of interest" description="Disordered" evidence="1">
    <location>
        <begin position="1"/>
        <end position="80"/>
    </location>
</feature>
<feature type="compositionally biased region" description="Low complexity" evidence="1">
    <location>
        <begin position="1"/>
        <end position="10"/>
    </location>
</feature>
<dbReference type="OrthoDB" id="5988651at2759"/>
<dbReference type="Proteomes" id="UP000305948">
    <property type="component" value="Unassembled WGS sequence"/>
</dbReference>
<keyword evidence="3" id="KW-1185">Reference proteome</keyword>